<feature type="transmembrane region" description="Helical" evidence="8">
    <location>
        <begin position="211"/>
        <end position="230"/>
    </location>
</feature>
<feature type="transmembrane region" description="Helical" evidence="8">
    <location>
        <begin position="472"/>
        <end position="491"/>
    </location>
</feature>
<organism evidence="10">
    <name type="scientific">freshwater metagenome</name>
    <dbReference type="NCBI Taxonomy" id="449393"/>
    <lineage>
        <taxon>unclassified sequences</taxon>
        <taxon>metagenomes</taxon>
        <taxon>ecological metagenomes</taxon>
    </lineage>
</organism>
<dbReference type="Gene3D" id="1.20.1720.10">
    <property type="entry name" value="Multidrug resistance protein D"/>
    <property type="match status" value="1"/>
</dbReference>
<dbReference type="PANTHER" id="PTHR42718">
    <property type="entry name" value="MAJOR FACILITATOR SUPERFAMILY MULTIDRUG TRANSPORTER MFSC"/>
    <property type="match status" value="1"/>
</dbReference>
<evidence type="ECO:0000256" key="8">
    <source>
        <dbReference type="SAM" id="Phobius"/>
    </source>
</evidence>
<comment type="subcellular location">
    <subcellularLocation>
        <location evidence="1">Cell membrane</location>
        <topology evidence="1">Multi-pass membrane protein</topology>
    </subcellularLocation>
</comment>
<feature type="transmembrane region" description="Helical" evidence="8">
    <location>
        <begin position="339"/>
        <end position="360"/>
    </location>
</feature>
<dbReference type="GO" id="GO:0005886">
    <property type="term" value="C:plasma membrane"/>
    <property type="evidence" value="ECO:0007669"/>
    <property type="project" value="UniProtKB-SubCell"/>
</dbReference>
<feature type="transmembrane region" description="Helical" evidence="8">
    <location>
        <begin position="152"/>
        <end position="171"/>
    </location>
</feature>
<evidence type="ECO:0000256" key="2">
    <source>
        <dbReference type="ARBA" id="ARBA00022448"/>
    </source>
</evidence>
<feature type="transmembrane region" description="Helical" evidence="8">
    <location>
        <begin position="503"/>
        <end position="521"/>
    </location>
</feature>
<evidence type="ECO:0000313" key="10">
    <source>
        <dbReference type="EMBL" id="CAB4598206.1"/>
    </source>
</evidence>
<feature type="compositionally biased region" description="Low complexity" evidence="7">
    <location>
        <begin position="16"/>
        <end position="37"/>
    </location>
</feature>
<feature type="transmembrane region" description="Helical" evidence="8">
    <location>
        <begin position="296"/>
        <end position="318"/>
    </location>
</feature>
<evidence type="ECO:0000256" key="1">
    <source>
        <dbReference type="ARBA" id="ARBA00004651"/>
    </source>
</evidence>
<dbReference type="InterPro" id="IPR011701">
    <property type="entry name" value="MFS"/>
</dbReference>
<gene>
    <name evidence="10" type="ORF">UFOPK1493_04138</name>
</gene>
<feature type="transmembrane region" description="Helical" evidence="8">
    <location>
        <begin position="405"/>
        <end position="423"/>
    </location>
</feature>
<dbReference type="CDD" id="cd17321">
    <property type="entry name" value="MFS_MMR_MDR_like"/>
    <property type="match status" value="1"/>
</dbReference>
<evidence type="ECO:0000259" key="9">
    <source>
        <dbReference type="PROSITE" id="PS50850"/>
    </source>
</evidence>
<feature type="region of interest" description="Disordered" evidence="7">
    <location>
        <begin position="1"/>
        <end position="49"/>
    </location>
</feature>
<feature type="transmembrane region" description="Helical" evidence="8">
    <location>
        <begin position="380"/>
        <end position="398"/>
    </location>
</feature>
<keyword evidence="6 8" id="KW-0472">Membrane</keyword>
<keyword evidence="5 8" id="KW-1133">Transmembrane helix</keyword>
<reference evidence="10" key="1">
    <citation type="submission" date="2020-05" db="EMBL/GenBank/DDBJ databases">
        <authorList>
            <person name="Chiriac C."/>
            <person name="Salcher M."/>
            <person name="Ghai R."/>
            <person name="Kavagutti S V."/>
        </authorList>
    </citation>
    <scope>NUCLEOTIDE SEQUENCE</scope>
</reference>
<dbReference type="PANTHER" id="PTHR42718:SF46">
    <property type="entry name" value="BLR6921 PROTEIN"/>
    <property type="match status" value="1"/>
</dbReference>
<evidence type="ECO:0000256" key="6">
    <source>
        <dbReference type="ARBA" id="ARBA00023136"/>
    </source>
</evidence>
<dbReference type="SUPFAM" id="SSF103473">
    <property type="entry name" value="MFS general substrate transporter"/>
    <property type="match status" value="1"/>
</dbReference>
<protein>
    <submittedName>
        <fullName evidence="10">Unannotated protein</fullName>
    </submittedName>
</protein>
<dbReference type="InterPro" id="IPR036259">
    <property type="entry name" value="MFS_trans_sf"/>
</dbReference>
<keyword evidence="2" id="KW-0813">Transport</keyword>
<accession>A0A6J6GAE4</accession>
<feature type="transmembrane region" description="Helical" evidence="8">
    <location>
        <begin position="121"/>
        <end position="140"/>
    </location>
</feature>
<feature type="transmembrane region" description="Helical" evidence="8">
    <location>
        <begin position="271"/>
        <end position="290"/>
    </location>
</feature>
<feature type="transmembrane region" description="Helical" evidence="8">
    <location>
        <begin position="85"/>
        <end position="109"/>
    </location>
</feature>
<name>A0A6J6GAE4_9ZZZZ</name>
<dbReference type="Gene3D" id="1.20.1250.20">
    <property type="entry name" value="MFS general substrate transporter like domains"/>
    <property type="match status" value="1"/>
</dbReference>
<feature type="transmembrane region" description="Helical" evidence="8">
    <location>
        <begin position="177"/>
        <end position="199"/>
    </location>
</feature>
<dbReference type="Pfam" id="PF07690">
    <property type="entry name" value="MFS_1"/>
    <property type="match status" value="2"/>
</dbReference>
<dbReference type="PROSITE" id="PS50850">
    <property type="entry name" value="MFS"/>
    <property type="match status" value="1"/>
</dbReference>
<evidence type="ECO:0000256" key="4">
    <source>
        <dbReference type="ARBA" id="ARBA00022692"/>
    </source>
</evidence>
<dbReference type="InterPro" id="IPR020846">
    <property type="entry name" value="MFS_dom"/>
</dbReference>
<evidence type="ECO:0000256" key="3">
    <source>
        <dbReference type="ARBA" id="ARBA00022475"/>
    </source>
</evidence>
<evidence type="ECO:0000256" key="5">
    <source>
        <dbReference type="ARBA" id="ARBA00022989"/>
    </source>
</evidence>
<keyword evidence="3" id="KW-1003">Cell membrane</keyword>
<feature type="transmembrane region" description="Helical" evidence="8">
    <location>
        <begin position="429"/>
        <end position="451"/>
    </location>
</feature>
<feature type="transmembrane region" description="Helical" evidence="8">
    <location>
        <begin position="236"/>
        <end position="259"/>
    </location>
</feature>
<dbReference type="AlphaFoldDB" id="A0A6J6GAE4"/>
<feature type="domain" description="Major facilitator superfamily (MFS) profile" evidence="9">
    <location>
        <begin position="86"/>
        <end position="526"/>
    </location>
</feature>
<keyword evidence="4 8" id="KW-0812">Transmembrane</keyword>
<dbReference type="EMBL" id="CAEZSR010000292">
    <property type="protein sequence ID" value="CAB4598206.1"/>
    <property type="molecule type" value="Genomic_DNA"/>
</dbReference>
<proteinExistence type="predicted"/>
<sequence>MGVPPEPRQHEPSPEAPSSAPLSGSTGSTGSTGPGSRPGHEPLHAPNRRTLSFDPAGVDELGVVPWPILLRRRLAARIGIDRRWAVLWVVLGGLFTVSFTITILVVSLQDIATDLDSSVGALNWAITGPMLAFGVVGPAFGKAGDLWGHKRVFVLGLLLAGVFAALTAFAWNAASMIAFRTLSASAGSACGPSAMAYINRLFEPETRVKPLGYWSFVTAGAPVIGVVAGGPLVEAIGWRSIFAIQAPLCLVGVVVALWLLPGTDRLEGVRFDVRGSVTLGVGATAILAGISQSRTWGWVDPATIGCLALGVVSLVAFVRIEQRVTDPLVRLDWFRTRNIAFPVLSQTLTNFAYMGGFILAPQVLEQGLSLSTSTTGLLVIARPLTFSLIAPLAGFVTIRIGERTAGVVGAVGVVASMVCWALVGADTALWFVVVALALSGAGLGIASPAMTSLTANAVDESDLGVAGAMQQLMTQLGAVVGTVVLTTVSAGGTAGELEPYQHAFWIAAVVAVVGTAAAAMVRSTPRGTPSGTLPA</sequence>
<evidence type="ECO:0000256" key="7">
    <source>
        <dbReference type="SAM" id="MobiDB-lite"/>
    </source>
</evidence>
<dbReference type="GO" id="GO:0022857">
    <property type="term" value="F:transmembrane transporter activity"/>
    <property type="evidence" value="ECO:0007669"/>
    <property type="project" value="InterPro"/>
</dbReference>